<dbReference type="Gene3D" id="3.40.80.10">
    <property type="entry name" value="Peptidoglycan recognition protein-like"/>
    <property type="match status" value="1"/>
</dbReference>
<evidence type="ECO:0000256" key="5">
    <source>
        <dbReference type="ARBA" id="ARBA00030881"/>
    </source>
</evidence>
<keyword evidence="10" id="KW-1185">Reference proteome</keyword>
<evidence type="ECO:0000256" key="3">
    <source>
        <dbReference type="ARBA" id="ARBA00022801"/>
    </source>
</evidence>
<evidence type="ECO:0000313" key="9">
    <source>
        <dbReference type="EMBL" id="MBM7622421.1"/>
    </source>
</evidence>
<dbReference type="CDD" id="cd06583">
    <property type="entry name" value="PGRP"/>
    <property type="match status" value="1"/>
</dbReference>
<dbReference type="PANTHER" id="PTHR30417:SF1">
    <property type="entry name" value="N-ACETYLMURAMOYL-L-ALANINE AMIDASE AMID"/>
    <property type="match status" value="1"/>
</dbReference>
<dbReference type="RefSeq" id="WP_204420177.1">
    <property type="nucleotide sequence ID" value="NZ_JAFBED010000019.1"/>
</dbReference>
<accession>A0ABS2P624</accession>
<evidence type="ECO:0000256" key="2">
    <source>
        <dbReference type="ARBA" id="ARBA00011901"/>
    </source>
</evidence>
<dbReference type="InterPro" id="IPR036505">
    <property type="entry name" value="Amidase/PGRP_sf"/>
</dbReference>
<protein>
    <recommendedName>
        <fullName evidence="2">N-acetylmuramoyl-L-alanine amidase</fullName>
        <ecNumber evidence="2">3.5.1.28</ecNumber>
    </recommendedName>
    <alternativeName>
        <fullName evidence="6">Autolysin</fullName>
    </alternativeName>
    <alternativeName>
        <fullName evidence="5">Cell wall hydrolase</fullName>
    </alternativeName>
</protein>
<dbReference type="PANTHER" id="PTHR30417">
    <property type="entry name" value="N-ACETYLMURAMOYL-L-ALANINE AMIDASE AMID"/>
    <property type="match status" value="1"/>
</dbReference>
<proteinExistence type="predicted"/>
<evidence type="ECO:0000256" key="4">
    <source>
        <dbReference type="ARBA" id="ARBA00023316"/>
    </source>
</evidence>
<dbReference type="EC" id="3.5.1.28" evidence="2"/>
<dbReference type="SMART" id="SM00644">
    <property type="entry name" value="Ami_2"/>
    <property type="match status" value="1"/>
</dbReference>
<feature type="signal peptide" evidence="7">
    <location>
        <begin position="1"/>
        <end position="17"/>
    </location>
</feature>
<evidence type="ECO:0000259" key="8">
    <source>
        <dbReference type="SMART" id="SM00644"/>
    </source>
</evidence>
<organism evidence="9 10">
    <name type="scientific">Sutcliffiella tianshenii</name>
    <dbReference type="NCBI Taxonomy" id="1463404"/>
    <lineage>
        <taxon>Bacteria</taxon>
        <taxon>Bacillati</taxon>
        <taxon>Bacillota</taxon>
        <taxon>Bacilli</taxon>
        <taxon>Bacillales</taxon>
        <taxon>Bacillaceae</taxon>
        <taxon>Sutcliffiella</taxon>
    </lineage>
</organism>
<evidence type="ECO:0000256" key="1">
    <source>
        <dbReference type="ARBA" id="ARBA00001561"/>
    </source>
</evidence>
<dbReference type="InterPro" id="IPR051206">
    <property type="entry name" value="NAMLAA_amidase_2"/>
</dbReference>
<dbReference type="EMBL" id="JAFBED010000019">
    <property type="protein sequence ID" value="MBM7622421.1"/>
    <property type="molecule type" value="Genomic_DNA"/>
</dbReference>
<feature type="chain" id="PRO_5046188318" description="N-acetylmuramoyl-L-alanine amidase" evidence="7">
    <location>
        <begin position="18"/>
        <end position="236"/>
    </location>
</feature>
<feature type="domain" description="N-acetylmuramoyl-L-alanine amidase" evidence="8">
    <location>
        <begin position="60"/>
        <end position="226"/>
    </location>
</feature>
<sequence>MNRLCWIICSTMAVLLAGCTSDTVIEGPVEPIVEEKSDDEVIDSKNDPFTPGIKVTDLMLPKQNSRVRSGAITHVMLHFTNNALRNPENPYDLDEVYALFEEYQVSAHYMIGRDGEVFHLVPENRAAYHAGKGIDLNYQHYHNSFNDHSIGIELLAIGTKEEMLPIVPEEIFDRINPNDIGYTDAQYKALDKLLEDILKRHPTIKKDREHIVGHDEYAPVRKVDPGSLFDWSKIGF</sequence>
<dbReference type="InterPro" id="IPR002502">
    <property type="entry name" value="Amidase_domain"/>
</dbReference>
<keyword evidence="3" id="KW-0378">Hydrolase</keyword>
<dbReference type="SUPFAM" id="SSF55846">
    <property type="entry name" value="N-acetylmuramoyl-L-alanine amidase-like"/>
    <property type="match status" value="1"/>
</dbReference>
<comment type="caution">
    <text evidence="9">The sequence shown here is derived from an EMBL/GenBank/DDBJ whole genome shotgun (WGS) entry which is preliminary data.</text>
</comment>
<evidence type="ECO:0000256" key="7">
    <source>
        <dbReference type="SAM" id="SignalP"/>
    </source>
</evidence>
<evidence type="ECO:0000313" key="10">
    <source>
        <dbReference type="Proteomes" id="UP000737402"/>
    </source>
</evidence>
<gene>
    <name evidence="9" type="ORF">JOC95_004338</name>
</gene>
<keyword evidence="7" id="KW-0732">Signal</keyword>
<reference evidence="9 10" key="1">
    <citation type="submission" date="2021-01" db="EMBL/GenBank/DDBJ databases">
        <title>Genomic Encyclopedia of Type Strains, Phase IV (KMG-IV): sequencing the most valuable type-strain genomes for metagenomic binning, comparative biology and taxonomic classification.</title>
        <authorList>
            <person name="Goeker M."/>
        </authorList>
    </citation>
    <scope>NUCLEOTIDE SEQUENCE [LARGE SCALE GENOMIC DNA]</scope>
    <source>
        <strain evidence="9 10">DSM 25879</strain>
    </source>
</reference>
<comment type="catalytic activity">
    <reaction evidence="1">
        <text>Hydrolyzes the link between N-acetylmuramoyl residues and L-amino acid residues in certain cell-wall glycopeptides.</text>
        <dbReference type="EC" id="3.5.1.28"/>
    </reaction>
</comment>
<dbReference type="Proteomes" id="UP000737402">
    <property type="component" value="Unassembled WGS sequence"/>
</dbReference>
<name>A0ABS2P624_9BACI</name>
<keyword evidence="4" id="KW-0961">Cell wall biogenesis/degradation</keyword>
<evidence type="ECO:0000256" key="6">
    <source>
        <dbReference type="ARBA" id="ARBA00032390"/>
    </source>
</evidence>
<dbReference type="PROSITE" id="PS51257">
    <property type="entry name" value="PROKAR_LIPOPROTEIN"/>
    <property type="match status" value="1"/>
</dbReference>
<dbReference type="Pfam" id="PF01510">
    <property type="entry name" value="Amidase_2"/>
    <property type="match status" value="1"/>
</dbReference>